<sequence length="425" mass="48003">MAAARGAGMAVACVFAIALSAGGMYASALDSKAEEGPSSMHKTAQWPDEKGVEHVPKYQKQELFEGLSTFEQYRFVCTPLCRPLECADDVLQFAQAILDAFIAHMEAWEHPTNDLSKQVLHRDISDTNIQIGPSGRGYLIDWDLAILRQILMDCKESRRGFWTGTWYFMAASLLTDPAMASHGMQEDMESFFWVTVYLLLKFFRVKNVLRIDLPEREQACFDEAKARFINGRWRLTGGFQKKCEIEEPKGFLGRFQISRFPAFGEWLKQKPEDLEDEQDKESEDPSGLSTHHEMKKLFEQLMQSLEEPGMNAKFPPLPDQFAAQRKSERDESKNIAVQRVKQCALETLEREQQKLAIQQEAQQHSGRAGSSQASKTLANGLRHSASVSSSKRSSGQKRESGTLGEVEHSAPKRRRSSAVRKGMDL</sequence>
<dbReference type="InterPro" id="IPR040976">
    <property type="entry name" value="Pkinase_fungal"/>
</dbReference>
<reference evidence="4 5" key="1">
    <citation type="journal article" date="2015" name="Fungal Genet. Biol.">
        <title>Evolution of novel wood decay mechanisms in Agaricales revealed by the genome sequences of Fistulina hepatica and Cylindrobasidium torrendii.</title>
        <authorList>
            <person name="Floudas D."/>
            <person name="Held B.W."/>
            <person name="Riley R."/>
            <person name="Nagy L.G."/>
            <person name="Koehler G."/>
            <person name="Ransdell A.S."/>
            <person name="Younus H."/>
            <person name="Chow J."/>
            <person name="Chiniquy J."/>
            <person name="Lipzen A."/>
            <person name="Tritt A."/>
            <person name="Sun H."/>
            <person name="Haridas S."/>
            <person name="LaButti K."/>
            <person name="Ohm R.A."/>
            <person name="Kues U."/>
            <person name="Blanchette R.A."/>
            <person name="Grigoriev I.V."/>
            <person name="Minto R.E."/>
            <person name="Hibbett D.S."/>
        </authorList>
    </citation>
    <scope>NUCLEOTIDE SEQUENCE [LARGE SCALE GENOMIC DNA]</scope>
    <source>
        <strain evidence="4 5">ATCC 64428</strain>
    </source>
</reference>
<keyword evidence="5" id="KW-1185">Reference proteome</keyword>
<evidence type="ECO:0000256" key="2">
    <source>
        <dbReference type="SAM" id="SignalP"/>
    </source>
</evidence>
<feature type="signal peptide" evidence="2">
    <location>
        <begin position="1"/>
        <end position="28"/>
    </location>
</feature>
<proteinExistence type="predicted"/>
<feature type="domain" description="Fungal-type protein kinase" evidence="3">
    <location>
        <begin position="60"/>
        <end position="198"/>
    </location>
</feature>
<evidence type="ECO:0000313" key="4">
    <source>
        <dbReference type="EMBL" id="KIY45661.1"/>
    </source>
</evidence>
<name>A0A0D7A6W9_9AGAR</name>
<dbReference type="InterPro" id="IPR011009">
    <property type="entry name" value="Kinase-like_dom_sf"/>
</dbReference>
<dbReference type="PANTHER" id="PTHR38248">
    <property type="entry name" value="FUNK1 6"/>
    <property type="match status" value="1"/>
</dbReference>
<feature type="region of interest" description="Disordered" evidence="1">
    <location>
        <begin position="356"/>
        <end position="425"/>
    </location>
</feature>
<organism evidence="4 5">
    <name type="scientific">Fistulina hepatica ATCC 64428</name>
    <dbReference type="NCBI Taxonomy" id="1128425"/>
    <lineage>
        <taxon>Eukaryota</taxon>
        <taxon>Fungi</taxon>
        <taxon>Dikarya</taxon>
        <taxon>Basidiomycota</taxon>
        <taxon>Agaricomycotina</taxon>
        <taxon>Agaricomycetes</taxon>
        <taxon>Agaricomycetidae</taxon>
        <taxon>Agaricales</taxon>
        <taxon>Fistulinaceae</taxon>
        <taxon>Fistulina</taxon>
    </lineage>
</organism>
<protein>
    <recommendedName>
        <fullName evidence="3">Fungal-type protein kinase domain-containing protein</fullName>
    </recommendedName>
</protein>
<evidence type="ECO:0000259" key="3">
    <source>
        <dbReference type="Pfam" id="PF17667"/>
    </source>
</evidence>
<feature type="compositionally biased region" description="Low complexity" evidence="1">
    <location>
        <begin position="384"/>
        <end position="393"/>
    </location>
</feature>
<feature type="compositionally biased region" description="Basic and acidic residues" evidence="1">
    <location>
        <begin position="396"/>
        <end position="410"/>
    </location>
</feature>
<dbReference type="Proteomes" id="UP000054144">
    <property type="component" value="Unassembled WGS sequence"/>
</dbReference>
<dbReference type="Gene3D" id="1.10.510.10">
    <property type="entry name" value="Transferase(Phosphotransferase) domain 1"/>
    <property type="match status" value="1"/>
</dbReference>
<dbReference type="PANTHER" id="PTHR38248:SF2">
    <property type="entry name" value="FUNK1 11"/>
    <property type="match status" value="1"/>
</dbReference>
<feature type="chain" id="PRO_5002315994" description="Fungal-type protein kinase domain-containing protein" evidence="2">
    <location>
        <begin position="29"/>
        <end position="425"/>
    </location>
</feature>
<keyword evidence="2" id="KW-0732">Signal</keyword>
<evidence type="ECO:0000256" key="1">
    <source>
        <dbReference type="SAM" id="MobiDB-lite"/>
    </source>
</evidence>
<dbReference type="EMBL" id="KN882047">
    <property type="protein sequence ID" value="KIY45661.1"/>
    <property type="molecule type" value="Genomic_DNA"/>
</dbReference>
<accession>A0A0D7A6W9</accession>
<dbReference type="SUPFAM" id="SSF56112">
    <property type="entry name" value="Protein kinase-like (PK-like)"/>
    <property type="match status" value="1"/>
</dbReference>
<dbReference type="OrthoDB" id="2747778at2759"/>
<dbReference type="Pfam" id="PF17667">
    <property type="entry name" value="Pkinase_fungal"/>
    <property type="match status" value="1"/>
</dbReference>
<evidence type="ECO:0000313" key="5">
    <source>
        <dbReference type="Proteomes" id="UP000054144"/>
    </source>
</evidence>
<dbReference type="AlphaFoldDB" id="A0A0D7A6W9"/>
<feature type="compositionally biased region" description="Polar residues" evidence="1">
    <location>
        <begin position="364"/>
        <end position="377"/>
    </location>
</feature>
<gene>
    <name evidence="4" type="ORF">FISHEDRAFT_76503</name>
</gene>